<name>A0A9X3X8T1_9BACT</name>
<evidence type="ECO:0000313" key="1">
    <source>
        <dbReference type="EMBL" id="MDC3985817.1"/>
    </source>
</evidence>
<dbReference type="Proteomes" id="UP001151081">
    <property type="component" value="Unassembled WGS sequence"/>
</dbReference>
<gene>
    <name evidence="1" type="ORF">KEG57_35380</name>
</gene>
<accession>A0A9X3X8T1</accession>
<reference evidence="1 2" key="1">
    <citation type="submission" date="2021-04" db="EMBL/GenBank/DDBJ databases">
        <title>Genome analysis of Polyangium sp.</title>
        <authorList>
            <person name="Li Y."/>
            <person name="Wang J."/>
        </authorList>
    </citation>
    <scope>NUCLEOTIDE SEQUENCE [LARGE SCALE GENOMIC DNA]</scope>
    <source>
        <strain evidence="1 2">SDU14</strain>
    </source>
</reference>
<protein>
    <submittedName>
        <fullName evidence="1">Uncharacterized protein</fullName>
    </submittedName>
</protein>
<sequence length="164" mass="17457">MTMYAVSVPLQVNVLGIVTLDFKGGIRVRVEENLSAGLGGVKLKIIGHEVSADSPVLGRVTLSQADIDTTPLSLLELVSALPPKFRNTIFHDFTFTIEKPPGGGPPLVLRNTKTAALVNDNLTTFPPQGSVYHLQQPIDLAPVGAPTQVIATIQAMAFTVSYNP</sequence>
<evidence type="ECO:0000313" key="2">
    <source>
        <dbReference type="Proteomes" id="UP001151081"/>
    </source>
</evidence>
<proteinExistence type="predicted"/>
<dbReference type="EMBL" id="JAGTJJ010000032">
    <property type="protein sequence ID" value="MDC3985817.1"/>
    <property type="molecule type" value="Genomic_DNA"/>
</dbReference>
<organism evidence="1 2">
    <name type="scientific">Polyangium jinanense</name>
    <dbReference type="NCBI Taxonomy" id="2829994"/>
    <lineage>
        <taxon>Bacteria</taxon>
        <taxon>Pseudomonadati</taxon>
        <taxon>Myxococcota</taxon>
        <taxon>Polyangia</taxon>
        <taxon>Polyangiales</taxon>
        <taxon>Polyangiaceae</taxon>
        <taxon>Polyangium</taxon>
    </lineage>
</organism>
<comment type="caution">
    <text evidence="1">The sequence shown here is derived from an EMBL/GenBank/DDBJ whole genome shotgun (WGS) entry which is preliminary data.</text>
</comment>
<keyword evidence="2" id="KW-1185">Reference proteome</keyword>
<dbReference type="RefSeq" id="WP_272428255.1">
    <property type="nucleotide sequence ID" value="NZ_JAGTJJ010000032.1"/>
</dbReference>
<dbReference type="AlphaFoldDB" id="A0A9X3X8T1"/>